<dbReference type="InterPro" id="IPR017871">
    <property type="entry name" value="ABC_transporter-like_CS"/>
</dbReference>
<dbReference type="CDD" id="cd03221">
    <property type="entry name" value="ABCF_EF-3"/>
    <property type="match status" value="2"/>
</dbReference>
<keyword evidence="3" id="KW-0175">Coiled coil</keyword>
<proteinExistence type="predicted"/>
<evidence type="ECO:0000256" key="1">
    <source>
        <dbReference type="ARBA" id="ARBA00022741"/>
    </source>
</evidence>
<feature type="compositionally biased region" description="Low complexity" evidence="4">
    <location>
        <begin position="496"/>
        <end position="513"/>
    </location>
</feature>
<dbReference type="InterPro" id="IPR037118">
    <property type="entry name" value="Val-tRNA_synth_C_sf"/>
</dbReference>
<evidence type="ECO:0000259" key="5">
    <source>
        <dbReference type="PROSITE" id="PS50893"/>
    </source>
</evidence>
<evidence type="ECO:0000313" key="6">
    <source>
        <dbReference type="EMBL" id="SEG47213.1"/>
    </source>
</evidence>
<dbReference type="InterPro" id="IPR003593">
    <property type="entry name" value="AAA+_ATPase"/>
</dbReference>
<dbReference type="Pfam" id="PF16326">
    <property type="entry name" value="ABC_tran_CTD"/>
    <property type="match status" value="1"/>
</dbReference>
<dbReference type="PANTHER" id="PTHR42855:SF1">
    <property type="entry name" value="ABC TRANSPORTER DOMAIN-CONTAINING PROTEIN"/>
    <property type="match status" value="1"/>
</dbReference>
<evidence type="ECO:0000256" key="2">
    <source>
        <dbReference type="ARBA" id="ARBA00022840"/>
    </source>
</evidence>
<dbReference type="EMBL" id="FNVO01000005">
    <property type="protein sequence ID" value="SEG47213.1"/>
    <property type="molecule type" value="Genomic_DNA"/>
</dbReference>
<accession>A0A1H6AEN9</accession>
<feature type="coiled-coil region" evidence="3">
    <location>
        <begin position="519"/>
        <end position="577"/>
    </location>
</feature>
<dbReference type="GO" id="GO:0003677">
    <property type="term" value="F:DNA binding"/>
    <property type="evidence" value="ECO:0007669"/>
    <property type="project" value="InterPro"/>
</dbReference>
<name>A0A1H6AEN9_9ACTN</name>
<evidence type="ECO:0000256" key="3">
    <source>
        <dbReference type="SAM" id="Coils"/>
    </source>
</evidence>
<evidence type="ECO:0000313" key="7">
    <source>
        <dbReference type="Proteomes" id="UP000236723"/>
    </source>
</evidence>
<dbReference type="Gene3D" id="3.40.50.300">
    <property type="entry name" value="P-loop containing nucleotide triphosphate hydrolases"/>
    <property type="match status" value="2"/>
</dbReference>
<dbReference type="Pfam" id="PF12848">
    <property type="entry name" value="ABC_tran_Xtn"/>
    <property type="match status" value="1"/>
</dbReference>
<feature type="domain" description="ABC transporter" evidence="5">
    <location>
        <begin position="282"/>
        <end position="501"/>
    </location>
</feature>
<dbReference type="SUPFAM" id="SSF52540">
    <property type="entry name" value="P-loop containing nucleoside triphosphate hydrolases"/>
    <property type="match status" value="2"/>
</dbReference>
<sequence length="586" mass="64979">MNLINLETVTKSYGPKPLLDAVSLGVDDGDRIGVVGRNGGGKSTLVALLAKRVEPDEGRVTHARGLRLGHLAQRDEFAEGTTVRSAVLGDRAEHEWAGDTRVREILSGLLADLALDAPLAGMSGGERRRVALARLLVPESDLIVLDEPTNHLDIEAIDWLARHLRERRGALVVVTHDRWFLDEVTDRTWEVVDGRVERYEGGYSAYVLAKAERARIAAATEEKRQNLLRKELAWLRRGPQARTSKPKFRVDAAQALIADEPPARDTVELTSFATARLGKTVLDLEDVSVRLGHRDLFQHLTWRLGPGDRVGLVGVNGSGKSTLLRLLDGSLAASAGRIVRGKTVQLAHLSQNLEELDPTRRVLESVEEIRRRITVGKREWTASQLLERLGFRGDAQWTPVGDLSGGERRRLQLLRLLMDEPNVLLLDEPTNDLDIETLTELEDLLDGWPGTLVVVSHDRYFLERVTDHVVALLGDGRVHLLPGGVDDYLSRRRSARAQAPASAPAPAAAPAKARSAERSWKARKELDRLERRLDKLAQQESELHEQLAAHATDYEKLTELGDRLKAVQAEAAEVEEQWLLLAEDVG</sequence>
<dbReference type="PROSITE" id="PS50893">
    <property type="entry name" value="ABC_TRANSPORTER_2"/>
    <property type="match status" value="2"/>
</dbReference>
<dbReference type="SMART" id="SM00382">
    <property type="entry name" value="AAA"/>
    <property type="match status" value="2"/>
</dbReference>
<evidence type="ECO:0000256" key="4">
    <source>
        <dbReference type="SAM" id="MobiDB-lite"/>
    </source>
</evidence>
<feature type="domain" description="ABC transporter" evidence="5">
    <location>
        <begin position="4"/>
        <end position="218"/>
    </location>
</feature>
<dbReference type="PROSITE" id="PS00211">
    <property type="entry name" value="ABC_TRANSPORTER_1"/>
    <property type="match status" value="2"/>
</dbReference>
<keyword evidence="7" id="KW-1185">Reference proteome</keyword>
<dbReference type="InterPro" id="IPR003439">
    <property type="entry name" value="ABC_transporter-like_ATP-bd"/>
</dbReference>
<dbReference type="GO" id="GO:0005524">
    <property type="term" value="F:ATP binding"/>
    <property type="evidence" value="ECO:0007669"/>
    <property type="project" value="UniProtKB-KW"/>
</dbReference>
<dbReference type="PANTHER" id="PTHR42855">
    <property type="entry name" value="ABC TRANSPORTER ATP-BINDING SUBUNIT"/>
    <property type="match status" value="1"/>
</dbReference>
<feature type="region of interest" description="Disordered" evidence="4">
    <location>
        <begin position="495"/>
        <end position="519"/>
    </location>
</feature>
<dbReference type="AlphaFoldDB" id="A0A1H6AEN9"/>
<dbReference type="Proteomes" id="UP000236723">
    <property type="component" value="Unassembled WGS sequence"/>
</dbReference>
<protein>
    <submittedName>
        <fullName evidence="6">ATP-binding cassette, subfamily F, uup</fullName>
    </submittedName>
</protein>
<keyword evidence="2 6" id="KW-0067">ATP-binding</keyword>
<dbReference type="InterPro" id="IPR032524">
    <property type="entry name" value="ABC_tran_C"/>
</dbReference>
<gene>
    <name evidence="6" type="ORF">SAMN04489712_105408</name>
</gene>
<dbReference type="Gene3D" id="1.10.287.380">
    <property type="entry name" value="Valyl-tRNA synthetase, C-terminal domain"/>
    <property type="match status" value="1"/>
</dbReference>
<dbReference type="OrthoDB" id="3207002at2"/>
<dbReference type="InterPro" id="IPR027417">
    <property type="entry name" value="P-loop_NTPase"/>
</dbReference>
<dbReference type="RefSeq" id="WP_103938360.1">
    <property type="nucleotide sequence ID" value="NZ_FNVO01000005.1"/>
</dbReference>
<dbReference type="InterPro" id="IPR051309">
    <property type="entry name" value="ABCF_ATPase"/>
</dbReference>
<organism evidence="6 7">
    <name type="scientific">Thermomonospora echinospora</name>
    <dbReference type="NCBI Taxonomy" id="1992"/>
    <lineage>
        <taxon>Bacteria</taxon>
        <taxon>Bacillati</taxon>
        <taxon>Actinomycetota</taxon>
        <taxon>Actinomycetes</taxon>
        <taxon>Streptosporangiales</taxon>
        <taxon>Thermomonosporaceae</taxon>
        <taxon>Thermomonospora</taxon>
    </lineage>
</organism>
<reference evidence="7" key="1">
    <citation type="submission" date="2016-10" db="EMBL/GenBank/DDBJ databases">
        <authorList>
            <person name="Varghese N."/>
            <person name="Submissions S."/>
        </authorList>
    </citation>
    <scope>NUCLEOTIDE SEQUENCE [LARGE SCALE GENOMIC DNA]</scope>
    <source>
        <strain evidence="7">DSM 43163</strain>
    </source>
</reference>
<dbReference type="Pfam" id="PF00005">
    <property type="entry name" value="ABC_tran"/>
    <property type="match status" value="2"/>
</dbReference>
<dbReference type="GO" id="GO:0016887">
    <property type="term" value="F:ATP hydrolysis activity"/>
    <property type="evidence" value="ECO:0007669"/>
    <property type="project" value="InterPro"/>
</dbReference>
<dbReference type="InterPro" id="IPR032781">
    <property type="entry name" value="ABC_tran_Xtn"/>
</dbReference>
<keyword evidence="1" id="KW-0547">Nucleotide-binding</keyword>